<feature type="transmembrane region" description="Helical" evidence="12">
    <location>
        <begin position="90"/>
        <end position="116"/>
    </location>
</feature>
<proteinExistence type="inferred from homology"/>
<organism evidence="13 14">
    <name type="scientific">Microtetraspora malaysiensis</name>
    <dbReference type="NCBI Taxonomy" id="161358"/>
    <lineage>
        <taxon>Bacteria</taxon>
        <taxon>Bacillati</taxon>
        <taxon>Actinomycetota</taxon>
        <taxon>Actinomycetes</taxon>
        <taxon>Streptosporangiales</taxon>
        <taxon>Streptosporangiaceae</taxon>
        <taxon>Microtetraspora</taxon>
    </lineage>
</organism>
<protein>
    <submittedName>
        <fullName evidence="13">Cytochrome ubiquinol oxidase subunit I</fullName>
    </submittedName>
</protein>
<evidence type="ECO:0000313" key="14">
    <source>
        <dbReference type="Proteomes" id="UP001602013"/>
    </source>
</evidence>
<dbReference type="Proteomes" id="UP001602013">
    <property type="component" value="Unassembled WGS sequence"/>
</dbReference>
<gene>
    <name evidence="13" type="ORF">ACFYXI_15160</name>
</gene>
<feature type="transmembrane region" description="Helical" evidence="12">
    <location>
        <begin position="180"/>
        <end position="199"/>
    </location>
</feature>
<keyword evidence="3" id="KW-0813">Transport</keyword>
<feature type="transmembrane region" description="Helical" evidence="12">
    <location>
        <begin position="317"/>
        <end position="339"/>
    </location>
</feature>
<keyword evidence="5" id="KW-0349">Heme</keyword>
<dbReference type="PANTHER" id="PTHR30365:SF15">
    <property type="entry name" value="CYTOCHROME BD UBIQUINOL OXIDASE SUBUNIT 1"/>
    <property type="match status" value="1"/>
</dbReference>
<feature type="transmembrane region" description="Helical" evidence="12">
    <location>
        <begin position="20"/>
        <end position="41"/>
    </location>
</feature>
<evidence type="ECO:0000256" key="2">
    <source>
        <dbReference type="ARBA" id="ARBA00009819"/>
    </source>
</evidence>
<evidence type="ECO:0000256" key="6">
    <source>
        <dbReference type="ARBA" id="ARBA00022692"/>
    </source>
</evidence>
<dbReference type="RefSeq" id="WP_387411676.1">
    <property type="nucleotide sequence ID" value="NZ_JBIASD010000008.1"/>
</dbReference>
<keyword evidence="10" id="KW-0408">Iron</keyword>
<sequence length="417" mass="45599">MDTLDLARLQFALTAGSHFLFVSLTIGLATLVAVVQTWATLTRSPVHERMTRFWGQLYVINYAMGIVTGLVMEFQIGLTWSGLTHFAGNVFGGALAMETLMAFFVESTFLAIWIFGWNRLNRWAHLAALWVVTITAYASAYWILVSNGFLQNPVGYRVVDGVLQLTDAAAVLTNPAAVRAFLHILCGSLVVAACFMAGVSAYHLRRRTGEQEFFRKSLRIGVSVTLPALVATASFGGVQFDLLQPTKLAAYQGDTEMMTRLQAEMTAAHGPGDYLPPTVLVMGGAIVMLLVFAVLLFMSMANFLLMMLPAAVRRFRLWHVLLTAMIPLPFVSMLAGWVFREVGRQPWVVYGLLTTEQALSDVSPAAVRLSLIAFGALFGVLIVLNTWLLARHARRGPDAVAIGRTSLPAEPAPVIAF</sequence>
<dbReference type="EMBL" id="JBIASD010000008">
    <property type="protein sequence ID" value="MFF3666935.1"/>
    <property type="molecule type" value="Genomic_DNA"/>
</dbReference>
<keyword evidence="7" id="KW-0479">Metal-binding</keyword>
<feature type="transmembrane region" description="Helical" evidence="12">
    <location>
        <begin position="279"/>
        <end position="305"/>
    </location>
</feature>
<evidence type="ECO:0000256" key="1">
    <source>
        <dbReference type="ARBA" id="ARBA00004651"/>
    </source>
</evidence>
<name>A0ABW6SPP3_9ACTN</name>
<evidence type="ECO:0000256" key="3">
    <source>
        <dbReference type="ARBA" id="ARBA00022448"/>
    </source>
</evidence>
<accession>A0ABW6SPP3</accession>
<comment type="caution">
    <text evidence="13">The sequence shown here is derived from an EMBL/GenBank/DDBJ whole genome shotgun (WGS) entry which is preliminary data.</text>
</comment>
<evidence type="ECO:0000256" key="11">
    <source>
        <dbReference type="ARBA" id="ARBA00023136"/>
    </source>
</evidence>
<evidence type="ECO:0000256" key="8">
    <source>
        <dbReference type="ARBA" id="ARBA00022982"/>
    </source>
</evidence>
<feature type="transmembrane region" description="Helical" evidence="12">
    <location>
        <begin position="53"/>
        <end position="78"/>
    </location>
</feature>
<dbReference type="InterPro" id="IPR002585">
    <property type="entry name" value="Cyt-d_ubiquinol_oxidase_su_1"/>
</dbReference>
<keyword evidence="8" id="KW-0249">Electron transport</keyword>
<dbReference type="Pfam" id="PF01654">
    <property type="entry name" value="Cyt_bd_oxida_I"/>
    <property type="match status" value="2"/>
</dbReference>
<evidence type="ECO:0000256" key="4">
    <source>
        <dbReference type="ARBA" id="ARBA00022475"/>
    </source>
</evidence>
<keyword evidence="6 12" id="KW-0812">Transmembrane</keyword>
<keyword evidence="11 12" id="KW-0472">Membrane</keyword>
<evidence type="ECO:0000256" key="12">
    <source>
        <dbReference type="SAM" id="Phobius"/>
    </source>
</evidence>
<keyword evidence="9 12" id="KW-1133">Transmembrane helix</keyword>
<evidence type="ECO:0000256" key="7">
    <source>
        <dbReference type="ARBA" id="ARBA00022723"/>
    </source>
</evidence>
<feature type="transmembrane region" description="Helical" evidence="12">
    <location>
        <begin position="220"/>
        <end position="240"/>
    </location>
</feature>
<dbReference type="PANTHER" id="PTHR30365">
    <property type="entry name" value="CYTOCHROME D UBIQUINOL OXIDASE"/>
    <property type="match status" value="1"/>
</dbReference>
<evidence type="ECO:0000256" key="9">
    <source>
        <dbReference type="ARBA" id="ARBA00022989"/>
    </source>
</evidence>
<keyword evidence="4" id="KW-1003">Cell membrane</keyword>
<evidence type="ECO:0000313" key="13">
    <source>
        <dbReference type="EMBL" id="MFF3666935.1"/>
    </source>
</evidence>
<comment type="subcellular location">
    <subcellularLocation>
        <location evidence="1">Cell membrane</location>
        <topology evidence="1">Multi-pass membrane protein</topology>
    </subcellularLocation>
</comment>
<reference evidence="13 14" key="1">
    <citation type="submission" date="2024-10" db="EMBL/GenBank/DDBJ databases">
        <title>The Natural Products Discovery Center: Release of the First 8490 Sequenced Strains for Exploring Actinobacteria Biosynthetic Diversity.</title>
        <authorList>
            <person name="Kalkreuter E."/>
            <person name="Kautsar S.A."/>
            <person name="Yang D."/>
            <person name="Bader C.D."/>
            <person name="Teijaro C.N."/>
            <person name="Fluegel L."/>
            <person name="Davis C.M."/>
            <person name="Simpson J.R."/>
            <person name="Lauterbach L."/>
            <person name="Steele A.D."/>
            <person name="Gui C."/>
            <person name="Meng S."/>
            <person name="Li G."/>
            <person name="Viehrig K."/>
            <person name="Ye F."/>
            <person name="Su P."/>
            <person name="Kiefer A.F."/>
            <person name="Nichols A."/>
            <person name="Cepeda A.J."/>
            <person name="Yan W."/>
            <person name="Fan B."/>
            <person name="Jiang Y."/>
            <person name="Adhikari A."/>
            <person name="Zheng C.-J."/>
            <person name="Schuster L."/>
            <person name="Cowan T.M."/>
            <person name="Smanski M.J."/>
            <person name="Chevrette M.G."/>
            <person name="De Carvalho L.P.S."/>
            <person name="Shen B."/>
        </authorList>
    </citation>
    <scope>NUCLEOTIDE SEQUENCE [LARGE SCALE GENOMIC DNA]</scope>
    <source>
        <strain evidence="13 14">NPDC002173</strain>
    </source>
</reference>
<feature type="transmembrane region" description="Helical" evidence="12">
    <location>
        <begin position="369"/>
        <end position="390"/>
    </location>
</feature>
<dbReference type="PIRSF" id="PIRSF006446">
    <property type="entry name" value="Cyt_quinol_oxidase_1"/>
    <property type="match status" value="1"/>
</dbReference>
<feature type="transmembrane region" description="Helical" evidence="12">
    <location>
        <begin position="123"/>
        <end position="144"/>
    </location>
</feature>
<keyword evidence="14" id="KW-1185">Reference proteome</keyword>
<evidence type="ECO:0000256" key="10">
    <source>
        <dbReference type="ARBA" id="ARBA00023004"/>
    </source>
</evidence>
<comment type="similarity">
    <text evidence="2">Belongs to the cytochrome ubiquinol oxidase subunit 1 family.</text>
</comment>
<evidence type="ECO:0000256" key="5">
    <source>
        <dbReference type="ARBA" id="ARBA00022617"/>
    </source>
</evidence>